<dbReference type="AlphaFoldDB" id="A0A4S2FZP5"/>
<comment type="caution">
    <text evidence="2">The sequence shown here is derived from an EMBL/GenBank/DDBJ whole genome shotgun (WGS) entry which is preliminary data.</text>
</comment>
<proteinExistence type="predicted"/>
<organism evidence="2 3">
    <name type="scientific">Muribaculum intestinale</name>
    <dbReference type="NCBI Taxonomy" id="1796646"/>
    <lineage>
        <taxon>Bacteria</taxon>
        <taxon>Pseudomonadati</taxon>
        <taxon>Bacteroidota</taxon>
        <taxon>Bacteroidia</taxon>
        <taxon>Bacteroidales</taxon>
        <taxon>Muribaculaceae</taxon>
        <taxon>Muribaculum</taxon>
    </lineage>
</organism>
<dbReference type="EMBL" id="SRYD01000015">
    <property type="protein sequence ID" value="TGY74977.1"/>
    <property type="molecule type" value="Genomic_DNA"/>
</dbReference>
<dbReference type="Proteomes" id="UP000306630">
    <property type="component" value="Unassembled WGS sequence"/>
</dbReference>
<evidence type="ECO:0000313" key="3">
    <source>
        <dbReference type="Proteomes" id="UP000306630"/>
    </source>
</evidence>
<keyword evidence="1" id="KW-1133">Transmembrane helix</keyword>
<reference evidence="2 3" key="1">
    <citation type="submission" date="2019-04" db="EMBL/GenBank/DDBJ databases">
        <title>Microbes associate with the intestines of laboratory mice.</title>
        <authorList>
            <person name="Navarre W."/>
            <person name="Wong E."/>
            <person name="Huang K."/>
            <person name="Tropini C."/>
            <person name="Ng K."/>
            <person name="Yu B."/>
        </authorList>
    </citation>
    <scope>NUCLEOTIDE SEQUENCE [LARGE SCALE GENOMIC DNA]</scope>
    <source>
        <strain evidence="2 3">NM06_A21</strain>
    </source>
</reference>
<evidence type="ECO:0000313" key="2">
    <source>
        <dbReference type="EMBL" id="TGY74977.1"/>
    </source>
</evidence>
<keyword evidence="1" id="KW-0812">Transmembrane</keyword>
<feature type="transmembrane region" description="Helical" evidence="1">
    <location>
        <begin position="36"/>
        <end position="59"/>
    </location>
</feature>
<gene>
    <name evidence="2" type="ORF">E5333_04945</name>
</gene>
<name>A0A4S2FZP5_9BACT</name>
<accession>A0A4S2FZP5</accession>
<evidence type="ECO:0000256" key="1">
    <source>
        <dbReference type="SAM" id="Phobius"/>
    </source>
</evidence>
<feature type="transmembrane region" description="Helical" evidence="1">
    <location>
        <begin position="12"/>
        <end position="30"/>
    </location>
</feature>
<dbReference type="RefSeq" id="WP_128712357.1">
    <property type="nucleotide sequence ID" value="NZ_CANCZK010000034.1"/>
</dbReference>
<sequence length="63" mass="7274">MDKPRKKRASILGRILLWSTAITFVVGLLLPRHSDIQMYCLLLWVLLFSLCILFGIIGVRSMR</sequence>
<protein>
    <submittedName>
        <fullName evidence="2">Uncharacterized protein</fullName>
    </submittedName>
</protein>
<keyword evidence="1" id="KW-0472">Membrane</keyword>